<accession>A0A6G7KB29</accession>
<sequence>MGEKNNKSNHLVSIIIPAYNCAEYIEECIESVLNQTYQNWEMLIVNDKSTDNTQFIVESYAKRDHRIKLFNQKKNAGAAAARNKALELSQGRFVAFLDSDDAWKPNKLERQLEFMLENKYGFTFTSYEIMSVKPLDKKKIFRVPEKINYNQYLRNTIIGNLTVIMDKELLGEIRVEVGYLEDVLTWMKYLRQGHIAYGLDENLAMYRVAENSVSSNKFKNAKRYFWCLREKQKLSLIKSIFCQIGYMFNATKKRLL</sequence>
<name>A0A6G7KB29_9LACT</name>
<dbReference type="SUPFAM" id="SSF53448">
    <property type="entry name" value="Nucleotide-diphospho-sugar transferases"/>
    <property type="match status" value="1"/>
</dbReference>
<protein>
    <submittedName>
        <fullName evidence="2">Glycosyltransferase family 2 protein</fullName>
    </submittedName>
</protein>
<dbReference type="Pfam" id="PF00535">
    <property type="entry name" value="Glycos_transf_2"/>
    <property type="match status" value="1"/>
</dbReference>
<dbReference type="Proteomes" id="UP000501451">
    <property type="component" value="Chromosome"/>
</dbReference>
<gene>
    <name evidence="2" type="ORF">G7057_08165</name>
</gene>
<evidence type="ECO:0000313" key="2">
    <source>
        <dbReference type="EMBL" id="QII82411.1"/>
    </source>
</evidence>
<organism evidence="2 3">
    <name type="scientific">Jeotgalibaca arthritidis</name>
    <dbReference type="NCBI Taxonomy" id="1868794"/>
    <lineage>
        <taxon>Bacteria</taxon>
        <taxon>Bacillati</taxon>
        <taxon>Bacillota</taxon>
        <taxon>Bacilli</taxon>
        <taxon>Lactobacillales</taxon>
        <taxon>Carnobacteriaceae</taxon>
        <taxon>Jeotgalibaca</taxon>
    </lineage>
</organism>
<evidence type="ECO:0000313" key="3">
    <source>
        <dbReference type="Proteomes" id="UP000501451"/>
    </source>
</evidence>
<dbReference type="InterPro" id="IPR001173">
    <property type="entry name" value="Glyco_trans_2-like"/>
</dbReference>
<evidence type="ECO:0000259" key="1">
    <source>
        <dbReference type="Pfam" id="PF00535"/>
    </source>
</evidence>
<dbReference type="PANTHER" id="PTHR22916:SF3">
    <property type="entry name" value="UDP-GLCNAC:BETAGAL BETA-1,3-N-ACETYLGLUCOSAMINYLTRANSFERASE-LIKE PROTEIN 1"/>
    <property type="match status" value="1"/>
</dbReference>
<dbReference type="EMBL" id="CP049740">
    <property type="protein sequence ID" value="QII82411.1"/>
    <property type="molecule type" value="Genomic_DNA"/>
</dbReference>
<reference evidence="2 3" key="1">
    <citation type="journal article" date="2017" name="Int. J. Syst. Evol. Microbiol.">
        <title>Jeotgalibaca porci sp. nov. and Jeotgalibaca arthritidis sp. nov., isolated from pigs, and emended description of the genus Jeotgalibaca.</title>
        <authorList>
            <person name="Zamora L."/>
            <person name="Perez-Sancho M."/>
            <person name="Dominguez L."/>
            <person name="Fernandez-Garayzabal J.F."/>
            <person name="Vela A.I."/>
        </authorList>
    </citation>
    <scope>NUCLEOTIDE SEQUENCE [LARGE SCALE GENOMIC DNA]</scope>
    <source>
        <strain evidence="2 3">CECT 9157</strain>
    </source>
</reference>
<dbReference type="PANTHER" id="PTHR22916">
    <property type="entry name" value="GLYCOSYLTRANSFERASE"/>
    <property type="match status" value="1"/>
</dbReference>
<keyword evidence="2" id="KW-0808">Transferase</keyword>
<dbReference type="CDD" id="cd00761">
    <property type="entry name" value="Glyco_tranf_GTA_type"/>
    <property type="match status" value="1"/>
</dbReference>
<dbReference type="GO" id="GO:0016758">
    <property type="term" value="F:hexosyltransferase activity"/>
    <property type="evidence" value="ECO:0007669"/>
    <property type="project" value="UniProtKB-ARBA"/>
</dbReference>
<proteinExistence type="predicted"/>
<dbReference type="Gene3D" id="3.90.550.10">
    <property type="entry name" value="Spore Coat Polysaccharide Biosynthesis Protein SpsA, Chain A"/>
    <property type="match status" value="1"/>
</dbReference>
<feature type="domain" description="Glycosyltransferase 2-like" evidence="1">
    <location>
        <begin position="13"/>
        <end position="148"/>
    </location>
</feature>
<keyword evidence="3" id="KW-1185">Reference proteome</keyword>
<dbReference type="AlphaFoldDB" id="A0A6G7KB29"/>
<dbReference type="KEGG" id="jar:G7057_08165"/>
<dbReference type="InterPro" id="IPR029044">
    <property type="entry name" value="Nucleotide-diphossugar_trans"/>
</dbReference>
<dbReference type="RefSeq" id="WP_166162667.1">
    <property type="nucleotide sequence ID" value="NZ_CP049740.1"/>
</dbReference>